<dbReference type="NCBIfam" id="TIGR00696">
    <property type="entry name" value="wecG_tagA_cpsF"/>
    <property type="match status" value="1"/>
</dbReference>
<evidence type="ECO:0000256" key="2">
    <source>
        <dbReference type="ARBA" id="ARBA00022679"/>
    </source>
</evidence>
<dbReference type="InterPro" id="IPR004629">
    <property type="entry name" value="WecG_TagA_CpsF"/>
</dbReference>
<keyword evidence="1" id="KW-0328">Glycosyltransferase</keyword>
<dbReference type="PANTHER" id="PTHR34136:SF1">
    <property type="entry name" value="UDP-N-ACETYL-D-MANNOSAMINURONIC ACID TRANSFERASE"/>
    <property type="match status" value="1"/>
</dbReference>
<organism evidence="3 4">
    <name type="scientific">Candidatus Berkelbacteria bacterium CG10_big_fil_rev_8_21_14_0_10_43_14</name>
    <dbReference type="NCBI Taxonomy" id="1974515"/>
    <lineage>
        <taxon>Bacteria</taxon>
        <taxon>Candidatus Berkelbacteria</taxon>
    </lineage>
</organism>
<evidence type="ECO:0000256" key="1">
    <source>
        <dbReference type="ARBA" id="ARBA00022676"/>
    </source>
</evidence>
<dbReference type="CDD" id="cd06533">
    <property type="entry name" value="Glyco_transf_WecG_TagA"/>
    <property type="match status" value="1"/>
</dbReference>
<sequence length="244" mass="27537">MNILDVKIDSLSHRDAIDKVSRWIRKPYSYTHIVTTPNPEIVMAAQTNNELMQALNNTDLALPDGRGLQWAAKRYKQQIRHRITGVDFIHSLASISPQKKWRWYLVGGAPGVAKQASNNLIKKFPGIHIVKAEDGGAITLDSIGNIDALVARIRSYKPDILCVAFGAPKQEIFMQIYKHKLGAKVALGIGGTLDFISGKRKRAPKIIRIIGLEWLYRLVREPRRIGRIYTAIIRFPLAVMRSHK</sequence>
<keyword evidence="2 3" id="KW-0808">Transferase</keyword>
<dbReference type="GO" id="GO:0016758">
    <property type="term" value="F:hexosyltransferase activity"/>
    <property type="evidence" value="ECO:0007669"/>
    <property type="project" value="TreeGrafter"/>
</dbReference>
<protein>
    <submittedName>
        <fullName evidence="3">Glycosyltransferase</fullName>
    </submittedName>
</protein>
<dbReference type="AlphaFoldDB" id="A0A2M6R7Z7"/>
<proteinExistence type="predicted"/>
<dbReference type="PANTHER" id="PTHR34136">
    <property type="match status" value="1"/>
</dbReference>
<dbReference type="Pfam" id="PF03808">
    <property type="entry name" value="Glyco_tran_WecG"/>
    <property type="match status" value="1"/>
</dbReference>
<dbReference type="EMBL" id="PEZX01000037">
    <property type="protein sequence ID" value="PIS06774.1"/>
    <property type="molecule type" value="Genomic_DNA"/>
</dbReference>
<accession>A0A2M6R7Z7</accession>
<reference evidence="4" key="1">
    <citation type="submission" date="2017-09" db="EMBL/GenBank/DDBJ databases">
        <title>Depth-based differentiation of microbial function through sediment-hosted aquifers and enrichment of novel symbionts in the deep terrestrial subsurface.</title>
        <authorList>
            <person name="Probst A.J."/>
            <person name="Ladd B."/>
            <person name="Jarett J.K."/>
            <person name="Geller-Mcgrath D.E."/>
            <person name="Sieber C.M.K."/>
            <person name="Emerson J.B."/>
            <person name="Anantharaman K."/>
            <person name="Thomas B.C."/>
            <person name="Malmstrom R."/>
            <person name="Stieglmeier M."/>
            <person name="Klingl A."/>
            <person name="Woyke T."/>
            <person name="Ryan C.M."/>
            <person name="Banfield J.F."/>
        </authorList>
    </citation>
    <scope>NUCLEOTIDE SEQUENCE [LARGE SCALE GENOMIC DNA]</scope>
</reference>
<dbReference type="Proteomes" id="UP000231162">
    <property type="component" value="Unassembled WGS sequence"/>
</dbReference>
<gene>
    <name evidence="3" type="ORF">COT79_02940</name>
</gene>
<comment type="caution">
    <text evidence="3">The sequence shown here is derived from an EMBL/GenBank/DDBJ whole genome shotgun (WGS) entry which is preliminary data.</text>
</comment>
<name>A0A2M6R7Z7_9BACT</name>
<evidence type="ECO:0000313" key="3">
    <source>
        <dbReference type="EMBL" id="PIS06774.1"/>
    </source>
</evidence>
<evidence type="ECO:0000313" key="4">
    <source>
        <dbReference type="Proteomes" id="UP000231162"/>
    </source>
</evidence>